<sequence>MMKKAERLNAMQRYAYRKRRFTLRELMDEFGISRSTAIRNIQSLEELGLPLFAEQGRLGGYRVLDTASLPPVSFTNDEVLSLYFAMQALRSLSGDPFRVSFASIHAKFLDVVSEEQRKQIERFEHRIAFYPDESAEAGDYLEALLQAAVRGEVLRIRYAAKAKNVEPSAKRGKSEPDSLFDRTADRSFAPVATTSNETPAYLPTIDDTTDRKPVNVVDAHSSIRRIQPFAVYAARGFWYCRAYDLDKSDYRVFRCDRVLSAEPTEDEPIPDLLAFDLRDAHTLRRPSAEAVFFRCSVAPESVTRLRRDLYPSMTLHCPEDPASDALLSGSYEPQEIDFMLHFLVSFGSSIRILEPETLRDRLRSHYLNLIEQL</sequence>
<evidence type="ECO:0000313" key="2">
    <source>
        <dbReference type="Proteomes" id="UP001380953"/>
    </source>
</evidence>
<evidence type="ECO:0000313" key="1">
    <source>
        <dbReference type="EMBL" id="MEJ8306997.1"/>
    </source>
</evidence>
<proteinExistence type="predicted"/>
<protein>
    <submittedName>
        <fullName evidence="1">WYL domain-containing protein</fullName>
    </submittedName>
</protein>
<keyword evidence="2" id="KW-1185">Reference proteome</keyword>
<reference evidence="1" key="1">
    <citation type="submission" date="2024-03" db="EMBL/GenBank/DDBJ databases">
        <title>Whole genome sequecning of epiphytes from Marcgravia umbellata leaves.</title>
        <authorList>
            <person name="Kumar G."/>
            <person name="Savka M.A."/>
        </authorList>
    </citation>
    <scope>NUCLEOTIDE SEQUENCE</scope>
    <source>
        <strain evidence="1">RIT_BL5</strain>
    </source>
</reference>
<gene>
    <name evidence="1" type="ORF">WKI47_24075</name>
</gene>
<dbReference type="Proteomes" id="UP001380953">
    <property type="component" value="Unassembled WGS sequence"/>
</dbReference>
<dbReference type="EMBL" id="JBBKAR010000057">
    <property type="protein sequence ID" value="MEJ8306997.1"/>
    <property type="molecule type" value="Genomic_DNA"/>
</dbReference>
<organism evidence="1 2">
    <name type="scientific">Saccharibacillus sacchari</name>
    <dbReference type="NCBI Taxonomy" id="456493"/>
    <lineage>
        <taxon>Bacteria</taxon>
        <taxon>Bacillati</taxon>
        <taxon>Bacillota</taxon>
        <taxon>Bacilli</taxon>
        <taxon>Bacillales</taxon>
        <taxon>Paenibacillaceae</taxon>
        <taxon>Saccharibacillus</taxon>
    </lineage>
</organism>
<comment type="caution">
    <text evidence="1">The sequence shown here is derived from an EMBL/GenBank/DDBJ whole genome shotgun (WGS) entry which is preliminary data.</text>
</comment>
<accession>A0ACC6PJL5</accession>
<name>A0ACC6PJL5_9BACL</name>